<sequence>MIVHEHSAEAAVDPAVVWDRWTQVEHWPVDDPQVERATLNGPIAVGAVGQVKLAGGPRATFRFAQVDRMGGRFAIECKLLLCTLRLEHELDRPDPDAPDVEGQDAPSQLCRITHRVVLTGPLARLWNRVIGAAMGRGLPTVVANVVAVAAI</sequence>
<proteinExistence type="predicted"/>
<dbReference type="Proteomes" id="UP001434337">
    <property type="component" value="Chromosome"/>
</dbReference>
<dbReference type="SUPFAM" id="SSF55961">
    <property type="entry name" value="Bet v1-like"/>
    <property type="match status" value="1"/>
</dbReference>
<accession>A0ABZ3C6W8</accession>
<evidence type="ECO:0000313" key="2">
    <source>
        <dbReference type="Proteomes" id="UP001434337"/>
    </source>
</evidence>
<name>A0ABZ3C6W8_9ACTN</name>
<organism evidence="1 2">
    <name type="scientific">Propioniciclava soli</name>
    <dbReference type="NCBI Taxonomy" id="2775081"/>
    <lineage>
        <taxon>Bacteria</taxon>
        <taxon>Bacillati</taxon>
        <taxon>Actinomycetota</taxon>
        <taxon>Actinomycetes</taxon>
        <taxon>Propionibacteriales</taxon>
        <taxon>Propionibacteriaceae</taxon>
        <taxon>Propioniciclava</taxon>
    </lineage>
</organism>
<keyword evidence="2" id="KW-1185">Reference proteome</keyword>
<evidence type="ECO:0000313" key="1">
    <source>
        <dbReference type="EMBL" id="WZW98233.1"/>
    </source>
</evidence>
<evidence type="ECO:0008006" key="3">
    <source>
        <dbReference type="Google" id="ProtNLM"/>
    </source>
</evidence>
<dbReference type="Gene3D" id="3.30.530.20">
    <property type="match status" value="1"/>
</dbReference>
<protein>
    <recommendedName>
        <fullName evidence="3">SRPBCC family protein</fullName>
    </recommendedName>
</protein>
<dbReference type="RefSeq" id="WP_232547220.1">
    <property type="nucleotide sequence ID" value="NZ_CP115965.1"/>
</dbReference>
<dbReference type="InterPro" id="IPR023393">
    <property type="entry name" value="START-like_dom_sf"/>
</dbReference>
<gene>
    <name evidence="1" type="ORF">PCC79_15285</name>
</gene>
<dbReference type="EMBL" id="CP115965">
    <property type="protein sequence ID" value="WZW98233.1"/>
    <property type="molecule type" value="Genomic_DNA"/>
</dbReference>
<reference evidence="1 2" key="1">
    <citation type="journal article" date="2023" name="Environ Microbiome">
        <title>A coral-associated actinobacterium mitigates coral bleaching under heat stress.</title>
        <authorList>
            <person name="Li J."/>
            <person name="Zou Y."/>
            <person name="Li Q."/>
            <person name="Zhang J."/>
            <person name="Bourne D.G."/>
            <person name="Lyu Y."/>
            <person name="Liu C."/>
            <person name="Zhang S."/>
        </authorList>
    </citation>
    <scope>NUCLEOTIDE SEQUENCE [LARGE SCALE GENOMIC DNA]</scope>
    <source>
        <strain evidence="1 2">SCSIO 13291</strain>
    </source>
</reference>